<protein>
    <submittedName>
        <fullName evidence="2">Uncharacterized protein</fullName>
    </submittedName>
</protein>
<accession>C5KPU6</accession>
<dbReference type="EMBL" id="GG675180">
    <property type="protein sequence ID" value="EER13493.1"/>
    <property type="molecule type" value="Genomic_DNA"/>
</dbReference>
<evidence type="ECO:0000313" key="3">
    <source>
        <dbReference type="Proteomes" id="UP000007800"/>
    </source>
</evidence>
<evidence type="ECO:0000313" key="2">
    <source>
        <dbReference type="EMBL" id="EER13493.1"/>
    </source>
</evidence>
<proteinExistence type="predicted"/>
<keyword evidence="3" id="KW-1185">Reference proteome</keyword>
<organism evidence="3">
    <name type="scientific">Perkinsus marinus (strain ATCC 50983 / TXsc)</name>
    <dbReference type="NCBI Taxonomy" id="423536"/>
    <lineage>
        <taxon>Eukaryota</taxon>
        <taxon>Sar</taxon>
        <taxon>Alveolata</taxon>
        <taxon>Perkinsozoa</taxon>
        <taxon>Perkinsea</taxon>
        <taxon>Perkinsida</taxon>
        <taxon>Perkinsidae</taxon>
        <taxon>Perkinsus</taxon>
    </lineage>
</organism>
<dbReference type="Proteomes" id="UP000007800">
    <property type="component" value="Unassembled WGS sequence"/>
</dbReference>
<dbReference type="AlphaFoldDB" id="C5KPU6"/>
<dbReference type="GeneID" id="9042234"/>
<gene>
    <name evidence="2" type="ORF">Pmar_PMAR000080</name>
</gene>
<evidence type="ECO:0000256" key="1">
    <source>
        <dbReference type="SAM" id="MobiDB-lite"/>
    </source>
</evidence>
<name>C5KPU6_PERM5</name>
<dbReference type="RefSeq" id="XP_002781698.1">
    <property type="nucleotide sequence ID" value="XM_002781652.1"/>
</dbReference>
<feature type="region of interest" description="Disordered" evidence="1">
    <location>
        <begin position="72"/>
        <end position="94"/>
    </location>
</feature>
<reference evidence="2 3" key="1">
    <citation type="submission" date="2008-07" db="EMBL/GenBank/DDBJ databases">
        <authorList>
            <person name="El-Sayed N."/>
            <person name="Caler E."/>
            <person name="Inman J."/>
            <person name="Amedeo P."/>
            <person name="Hass B."/>
            <person name="Wortman J."/>
        </authorList>
    </citation>
    <scope>NUCLEOTIDE SEQUENCE [LARGE SCALE GENOMIC DNA]</scope>
    <source>
        <strain evidence="3">ATCC 50983 / TXsc</strain>
    </source>
</reference>
<dbReference type="InParanoid" id="C5KPU6"/>
<sequence>MGCCGSSSRSSLVRKGGVLLTRDDSEDWSVPSVVHLELTIKDPLKTYSGGNGCIAEPTKWSEEMFEEKLANRRRDRAQSMQSNRGGDDCTTRSARGCSRCDTNRSVTILGDRQSNQENKHTPTLIR</sequence>